<dbReference type="PANTHER" id="PTHR32063">
    <property type="match status" value="1"/>
</dbReference>
<dbReference type="GO" id="GO:0042910">
    <property type="term" value="F:xenobiotic transmembrane transporter activity"/>
    <property type="evidence" value="ECO:0007669"/>
    <property type="project" value="TreeGrafter"/>
</dbReference>
<keyword evidence="1" id="KW-1133">Transmembrane helix</keyword>
<dbReference type="Gene3D" id="3.30.70.1320">
    <property type="entry name" value="Multidrug efflux transporter AcrB pore domain like"/>
    <property type="match status" value="1"/>
</dbReference>
<dbReference type="Gene3D" id="3.30.70.1430">
    <property type="entry name" value="Multidrug efflux transporter AcrB pore domain"/>
    <property type="match status" value="2"/>
</dbReference>
<dbReference type="EMBL" id="CP046052">
    <property type="protein sequence ID" value="QGM47840.1"/>
    <property type="molecule type" value="Genomic_DNA"/>
</dbReference>
<evidence type="ECO:0000313" key="2">
    <source>
        <dbReference type="EMBL" id="QGM47840.1"/>
    </source>
</evidence>
<feature type="transmembrane region" description="Helical" evidence="1">
    <location>
        <begin position="434"/>
        <end position="454"/>
    </location>
</feature>
<dbReference type="InterPro" id="IPR027463">
    <property type="entry name" value="AcrB_DN_DC_subdom"/>
</dbReference>
<dbReference type="GO" id="GO:0005886">
    <property type="term" value="C:plasma membrane"/>
    <property type="evidence" value="ECO:0007669"/>
    <property type="project" value="TreeGrafter"/>
</dbReference>
<dbReference type="PANTHER" id="PTHR32063:SF18">
    <property type="entry name" value="CATION EFFLUX SYSTEM PROTEIN"/>
    <property type="match status" value="1"/>
</dbReference>
<dbReference type="OrthoDB" id="9798415at2"/>
<organism evidence="2 3">
    <name type="scientific">Methylocystis heyeri</name>
    <dbReference type="NCBI Taxonomy" id="391905"/>
    <lineage>
        <taxon>Bacteria</taxon>
        <taxon>Pseudomonadati</taxon>
        <taxon>Pseudomonadota</taxon>
        <taxon>Alphaproteobacteria</taxon>
        <taxon>Hyphomicrobiales</taxon>
        <taxon>Methylocystaceae</taxon>
        <taxon>Methylocystis</taxon>
    </lineage>
</organism>
<feature type="transmembrane region" description="Helical" evidence="1">
    <location>
        <begin position="900"/>
        <end position="922"/>
    </location>
</feature>
<dbReference type="SUPFAM" id="SSF82693">
    <property type="entry name" value="Multidrug efflux transporter AcrB pore domain, PN1, PN2, PC1 and PC2 subdomains"/>
    <property type="match status" value="2"/>
</dbReference>
<dbReference type="Pfam" id="PF00873">
    <property type="entry name" value="ACR_tran"/>
    <property type="match status" value="1"/>
</dbReference>
<dbReference type="Proteomes" id="UP000309061">
    <property type="component" value="Chromosome"/>
</dbReference>
<keyword evidence="1" id="KW-0472">Membrane</keyword>
<dbReference type="KEGG" id="mhey:H2LOC_020370"/>
<dbReference type="SUPFAM" id="SSF82714">
    <property type="entry name" value="Multidrug efflux transporter AcrB TolC docking domain, DN and DC subdomains"/>
    <property type="match status" value="2"/>
</dbReference>
<evidence type="ECO:0000313" key="3">
    <source>
        <dbReference type="Proteomes" id="UP000309061"/>
    </source>
</evidence>
<feature type="transmembrane region" description="Helical" evidence="1">
    <location>
        <begin position="861"/>
        <end position="880"/>
    </location>
</feature>
<feature type="transmembrane region" description="Helical" evidence="1">
    <location>
        <begin position="527"/>
        <end position="547"/>
    </location>
</feature>
<name>A0A6B8KLP5_9HYPH</name>
<dbReference type="PRINTS" id="PR00702">
    <property type="entry name" value="ACRIFLAVINRP"/>
</dbReference>
<feature type="transmembrane region" description="Helical" evidence="1">
    <location>
        <begin position="962"/>
        <end position="981"/>
    </location>
</feature>
<dbReference type="SUPFAM" id="SSF82866">
    <property type="entry name" value="Multidrug efflux transporter AcrB transmembrane domain"/>
    <property type="match status" value="2"/>
</dbReference>
<feature type="transmembrane region" description="Helical" evidence="1">
    <location>
        <begin position="987"/>
        <end position="1011"/>
    </location>
</feature>
<dbReference type="AlphaFoldDB" id="A0A6B8KLP5"/>
<reference evidence="2 3" key="1">
    <citation type="submission" date="2019-11" db="EMBL/GenBank/DDBJ databases">
        <title>The genome sequence of Methylocystis heyeri.</title>
        <authorList>
            <person name="Oshkin I.Y."/>
            <person name="Miroshnikov K."/>
            <person name="Dedysh S.N."/>
        </authorList>
    </citation>
    <scope>NUCLEOTIDE SEQUENCE [LARGE SCALE GENOMIC DNA]</scope>
    <source>
        <strain evidence="2 3">H2</strain>
    </source>
</reference>
<protein>
    <submittedName>
        <fullName evidence="2">AcrB/AcrD/AcrF family protein</fullName>
    </submittedName>
</protein>
<gene>
    <name evidence="2" type="ORF">H2LOC_020370</name>
</gene>
<feature type="transmembrane region" description="Helical" evidence="1">
    <location>
        <begin position="466"/>
        <end position="487"/>
    </location>
</feature>
<feature type="transmembrane region" description="Helical" evidence="1">
    <location>
        <begin position="391"/>
        <end position="414"/>
    </location>
</feature>
<keyword evidence="1" id="KW-0812">Transmembrane</keyword>
<proteinExistence type="predicted"/>
<dbReference type="RefSeq" id="WP_136494491.1">
    <property type="nucleotide sequence ID" value="NZ_CP046052.1"/>
</dbReference>
<dbReference type="Gene3D" id="3.30.70.1440">
    <property type="entry name" value="Multidrug efflux transporter AcrB pore domain"/>
    <property type="match status" value="1"/>
</dbReference>
<evidence type="ECO:0000256" key="1">
    <source>
        <dbReference type="SAM" id="Phobius"/>
    </source>
</evidence>
<dbReference type="Gene3D" id="1.20.1640.10">
    <property type="entry name" value="Multidrug efflux transporter AcrB transmembrane domain"/>
    <property type="match status" value="2"/>
</dbReference>
<dbReference type="Gene3D" id="3.30.2090.10">
    <property type="entry name" value="Multidrug efflux transporter AcrB TolC docking domain, DN and DC subdomains"/>
    <property type="match status" value="2"/>
</dbReference>
<keyword evidence="3" id="KW-1185">Reference proteome</keyword>
<feature type="transmembrane region" description="Helical" evidence="1">
    <location>
        <begin position="346"/>
        <end position="379"/>
    </location>
</feature>
<sequence length="1040" mass="112994">MKALNLSKWAVEHPRLVLFLMIMIALGGAMSYARLGRAEDPSFTIKVVNITAVWPGSSAREMRDQVADPMEKKLQELAFLDRMETYAKPGFLAIQVTFKDTTPPAQIPTLFYQLRKKLFDIKGDLPAGVVGPAVNDEYGDVDSTLYAVTGDGADYHQLDRMVEVLRQRLLQTPDAVKVNVYGNQDRRVFIEFSQARLANLAIAPQAIFDSIAKENAVSDAGAFQTGTNRVRVQVAESLQGAEALAALPVAANGQTLRLGDIATITPGFEDPPSFVVRHKGASAIVVGVVMARGANILAFGRNLARTVEEVRANAPLGIEIEQIADQPRVVEEAVGEFTRSFVEALIIVLLVSFFSLGARAGVVVALSVPLVLSIVFIFMNALGVDLQRISLGALIIALGLLVDDAIIAVEMMMVKMEQGYSRVKAATFAWDSTAFPMLTGTLLTAAGFMPVAFANSSTGEYTASMFSVLAIALVASWFVAVVFTPYLGVKLLPDFTNHSRRDPDEIYRSPLYLRLRKAIAWSVDHRGLAVAATAGVFALAALGFLQVQKQFFPLSERPELFFQLKLPEGSSIGASMDAAKQAEDLIKDDGDALYYTSYIGGGPPRFWLGLNPALPNESYSELVIVARDIPARERLKKKLDGAIASGKLSAARARVDRFNFGPPVGFPVQFRVIGDDPAEVRAIAYRVRDTIRADEAVVDPHLNWNEQAPSVKLVIDQDRARLLGLTPMEVSVRLQMLISGVTVTTIRDGIDRVEVVARAAPSERRDLGRLADMVIYSNGGQPIQVAQIARIEYQHEDPIFWRRNRDMTVTVRADVIDGVQAPDVTARLWPKLEEIRAGLPSGYRLEIGGAIEESAKANASIAAVFPAVGMLMLTIVMFQLQDFARLGLVMVSAPLGIIGASLALNLTGAPFGFVALLGLIALSGMDMRNSIILVDQMRQDLEEGADYREAIIGATVRRARPVALTATAAILAMIPLSRSAFWGPMALTIMGGLLVATFLTVLFLPALYALWFRRSLRAQTPERSRSGGWAPTRGVVEGAE</sequence>
<accession>A0A6B8KLP5</accession>
<dbReference type="InterPro" id="IPR001036">
    <property type="entry name" value="Acrflvin-R"/>
</dbReference>